<dbReference type="Gene3D" id="3.30.450.20">
    <property type="entry name" value="PAS domain"/>
    <property type="match status" value="1"/>
</dbReference>
<dbReference type="PROSITE" id="PS50112">
    <property type="entry name" value="PAS"/>
    <property type="match status" value="1"/>
</dbReference>
<feature type="transmembrane region" description="Helical" evidence="11">
    <location>
        <begin position="60"/>
        <end position="82"/>
    </location>
</feature>
<dbReference type="Gene3D" id="6.10.340.10">
    <property type="match status" value="1"/>
</dbReference>
<dbReference type="RefSeq" id="WP_186953841.1">
    <property type="nucleotide sequence ID" value="NZ_JACOFX010000005.1"/>
</dbReference>
<name>A0ABR6Z939_9BURK</name>
<dbReference type="Pfam" id="PF02518">
    <property type="entry name" value="HATPase_c"/>
    <property type="match status" value="1"/>
</dbReference>
<keyword evidence="4" id="KW-0597">Phosphoprotein</keyword>
<keyword evidence="8" id="KW-0067">ATP-binding</keyword>
<keyword evidence="11" id="KW-1133">Transmembrane helix</keyword>
<evidence type="ECO:0000256" key="6">
    <source>
        <dbReference type="ARBA" id="ARBA00022741"/>
    </source>
</evidence>
<dbReference type="PANTHER" id="PTHR43065:SF10">
    <property type="entry name" value="PEROXIDE STRESS-ACTIVATED HISTIDINE KINASE MAK3"/>
    <property type="match status" value="1"/>
</dbReference>
<comment type="caution">
    <text evidence="15">The sequence shown here is derived from an EMBL/GenBank/DDBJ whole genome shotgun (WGS) entry which is preliminary data.</text>
</comment>
<protein>
    <recommendedName>
        <fullName evidence="3">histidine kinase</fullName>
        <ecNumber evidence="3">2.7.13.3</ecNumber>
    </recommendedName>
</protein>
<keyword evidence="5" id="KW-0808">Transferase</keyword>
<dbReference type="EC" id="2.7.13.3" evidence="3"/>
<dbReference type="Gene3D" id="3.30.565.10">
    <property type="entry name" value="Histidine kinase-like ATPase, C-terminal domain"/>
    <property type="match status" value="1"/>
</dbReference>
<evidence type="ECO:0000256" key="1">
    <source>
        <dbReference type="ARBA" id="ARBA00000085"/>
    </source>
</evidence>
<feature type="domain" description="HAMP" evidence="14">
    <location>
        <begin position="334"/>
        <end position="386"/>
    </location>
</feature>
<accession>A0ABR6Z939</accession>
<dbReference type="SMART" id="SM00387">
    <property type="entry name" value="HATPase_c"/>
    <property type="match status" value="1"/>
</dbReference>
<evidence type="ECO:0000256" key="7">
    <source>
        <dbReference type="ARBA" id="ARBA00022777"/>
    </source>
</evidence>
<evidence type="ECO:0000259" key="13">
    <source>
        <dbReference type="PROSITE" id="PS50112"/>
    </source>
</evidence>
<keyword evidence="7" id="KW-0418">Kinase</keyword>
<comment type="subcellular location">
    <subcellularLocation>
        <location evidence="2">Membrane</location>
    </subcellularLocation>
</comment>
<evidence type="ECO:0000256" key="3">
    <source>
        <dbReference type="ARBA" id="ARBA00012438"/>
    </source>
</evidence>
<dbReference type="CDD" id="cd00082">
    <property type="entry name" value="HisKA"/>
    <property type="match status" value="1"/>
</dbReference>
<dbReference type="PANTHER" id="PTHR43065">
    <property type="entry name" value="SENSOR HISTIDINE KINASE"/>
    <property type="match status" value="1"/>
</dbReference>
<dbReference type="Pfam" id="PF00512">
    <property type="entry name" value="HisKA"/>
    <property type="match status" value="1"/>
</dbReference>
<sequence length="789" mass="86130">MSILLFFLTTVSENSSRFERYYEWLLDANAIVALALLILVLTLVWRLFRRYRAREFGSKLMTRLVVLFALVGILPGTVIYVVSVRFVSLSIESWFDVKVESALDSGKNMGLTALDFLLADLQSKAKDMASELSDPSESSMSIHLSRLRERMQVQEATIVNSKGRLIASANENVNSLLPELPTPDMLRQVKLSRFYAARDEKLVPAPGSDGDPATASASSTSAASTGSGIPETRGATRPALAPEPARILRSRVIVPLRMSTGWISLQNEALYLQLIQPVPINLAMHAEALSNASREYQVRSIGRVNLKKMYIITLTLTLLLAIVAAITSAFLISGELARPLLLLAEGTKAVTEGNFSPRPIVTSTDELGSLTKSFNTMTRQLFDARAAVEKNRNELENAKAYLESVLANMSAGVMVLDQNGNLVTCNESVERILQRRLESEINKPLADIDGMQAFAFAISKAFSEQHAQSAAGGENEREQHWQQQIEVPRPNVGKKGVTSATPGEVVVAEDEQSITLLARGSHLPVASGSGYVVVFDDISNIISAQRSIAWGEVARRLAHEIKNPLTPIQLSAERLQMKLQDKLSETDVLILNKSTTTIVNQVTSMKRMVDDFRDYARTPPAVLMPLNLAGLIDEVLHLYIAGDGRDAIKLTMAADLPKVMGDATQMRQVIHNLLQNAQDAVADNTTAGFVPRIDVITDVVRYTGTDQIAHSAVRLSIIDNGPGFSSKILARAFEPYATSKPRGTGLGLAMVKKIIDEHGGRIDIQNRSDTNGAKVAILLLKLAPDANTV</sequence>
<evidence type="ECO:0000256" key="11">
    <source>
        <dbReference type="SAM" id="Phobius"/>
    </source>
</evidence>
<feature type="transmembrane region" description="Helical" evidence="11">
    <location>
        <begin position="28"/>
        <end position="48"/>
    </location>
</feature>
<dbReference type="SUPFAM" id="SSF47384">
    <property type="entry name" value="Homodimeric domain of signal transducing histidine kinase"/>
    <property type="match status" value="1"/>
</dbReference>
<gene>
    <name evidence="15" type="ORF">H8L47_12035</name>
</gene>
<dbReference type="InterPro" id="IPR003594">
    <property type="entry name" value="HATPase_dom"/>
</dbReference>
<dbReference type="Gene3D" id="1.10.287.130">
    <property type="match status" value="1"/>
</dbReference>
<dbReference type="InterPro" id="IPR035965">
    <property type="entry name" value="PAS-like_dom_sf"/>
</dbReference>
<dbReference type="PRINTS" id="PR00344">
    <property type="entry name" value="BCTRLSENSOR"/>
</dbReference>
<dbReference type="SUPFAM" id="SSF55785">
    <property type="entry name" value="PYP-like sensor domain (PAS domain)"/>
    <property type="match status" value="1"/>
</dbReference>
<evidence type="ECO:0000313" key="16">
    <source>
        <dbReference type="Proteomes" id="UP000646911"/>
    </source>
</evidence>
<dbReference type="Pfam" id="PF00672">
    <property type="entry name" value="HAMP"/>
    <property type="match status" value="1"/>
</dbReference>
<keyword evidence="11" id="KW-0812">Transmembrane</keyword>
<feature type="domain" description="PAS" evidence="13">
    <location>
        <begin position="398"/>
        <end position="443"/>
    </location>
</feature>
<dbReference type="SUPFAM" id="SSF55874">
    <property type="entry name" value="ATPase domain of HSP90 chaperone/DNA topoisomerase II/histidine kinase"/>
    <property type="match status" value="1"/>
</dbReference>
<dbReference type="PIRSF" id="PIRSF037532">
    <property type="entry name" value="STHK_NtrY"/>
    <property type="match status" value="1"/>
</dbReference>
<dbReference type="CDD" id="cd00130">
    <property type="entry name" value="PAS"/>
    <property type="match status" value="1"/>
</dbReference>
<dbReference type="InterPro" id="IPR003661">
    <property type="entry name" value="HisK_dim/P_dom"/>
</dbReference>
<evidence type="ECO:0000256" key="2">
    <source>
        <dbReference type="ARBA" id="ARBA00004370"/>
    </source>
</evidence>
<reference evidence="15 16" key="1">
    <citation type="submission" date="2020-08" db="EMBL/GenBank/DDBJ databases">
        <title>Novel species isolated from subtropical streams in China.</title>
        <authorList>
            <person name="Lu H."/>
        </authorList>
    </citation>
    <scope>NUCLEOTIDE SEQUENCE [LARGE SCALE GENOMIC DNA]</scope>
    <source>
        <strain evidence="15 16">NL8W</strain>
    </source>
</reference>
<dbReference type="Pfam" id="PF13188">
    <property type="entry name" value="PAS_8"/>
    <property type="match status" value="1"/>
</dbReference>
<dbReference type="EMBL" id="JACOFX010000005">
    <property type="protein sequence ID" value="MBC3908286.1"/>
    <property type="molecule type" value="Genomic_DNA"/>
</dbReference>
<dbReference type="InterPro" id="IPR000014">
    <property type="entry name" value="PAS"/>
</dbReference>
<dbReference type="SMART" id="SM00304">
    <property type="entry name" value="HAMP"/>
    <property type="match status" value="1"/>
</dbReference>
<dbReference type="CDD" id="cd06225">
    <property type="entry name" value="HAMP"/>
    <property type="match status" value="1"/>
</dbReference>
<dbReference type="SMART" id="SM00388">
    <property type="entry name" value="HisKA"/>
    <property type="match status" value="1"/>
</dbReference>
<dbReference type="InterPro" id="IPR004358">
    <property type="entry name" value="Sig_transdc_His_kin-like_C"/>
</dbReference>
<keyword evidence="6" id="KW-0547">Nucleotide-binding</keyword>
<evidence type="ECO:0000256" key="5">
    <source>
        <dbReference type="ARBA" id="ARBA00022679"/>
    </source>
</evidence>
<dbReference type="PROSITE" id="PS50885">
    <property type="entry name" value="HAMP"/>
    <property type="match status" value="1"/>
</dbReference>
<dbReference type="Proteomes" id="UP000646911">
    <property type="component" value="Unassembled WGS sequence"/>
</dbReference>
<dbReference type="InterPro" id="IPR036890">
    <property type="entry name" value="HATPase_C_sf"/>
</dbReference>
<proteinExistence type="predicted"/>
<dbReference type="SUPFAM" id="SSF158472">
    <property type="entry name" value="HAMP domain-like"/>
    <property type="match status" value="1"/>
</dbReference>
<evidence type="ECO:0000256" key="9">
    <source>
        <dbReference type="ARBA" id="ARBA00023012"/>
    </source>
</evidence>
<dbReference type="SMART" id="SM00091">
    <property type="entry name" value="PAS"/>
    <property type="match status" value="1"/>
</dbReference>
<evidence type="ECO:0000256" key="4">
    <source>
        <dbReference type="ARBA" id="ARBA00022553"/>
    </source>
</evidence>
<dbReference type="InterPro" id="IPR003660">
    <property type="entry name" value="HAMP_dom"/>
</dbReference>
<keyword evidence="16" id="KW-1185">Reference proteome</keyword>
<dbReference type="InterPro" id="IPR036097">
    <property type="entry name" value="HisK_dim/P_sf"/>
</dbReference>
<evidence type="ECO:0000256" key="10">
    <source>
        <dbReference type="SAM" id="MobiDB-lite"/>
    </source>
</evidence>
<organism evidence="15 16">
    <name type="scientific">Undibacterium umbellatum</name>
    <dbReference type="NCBI Taxonomy" id="2762300"/>
    <lineage>
        <taxon>Bacteria</taxon>
        <taxon>Pseudomonadati</taxon>
        <taxon>Pseudomonadota</taxon>
        <taxon>Betaproteobacteria</taxon>
        <taxon>Burkholderiales</taxon>
        <taxon>Oxalobacteraceae</taxon>
        <taxon>Undibacterium</taxon>
    </lineage>
</organism>
<evidence type="ECO:0000313" key="15">
    <source>
        <dbReference type="EMBL" id="MBC3908286.1"/>
    </source>
</evidence>
<keyword evidence="11" id="KW-0472">Membrane</keyword>
<feature type="transmembrane region" description="Helical" evidence="11">
    <location>
        <begin position="309"/>
        <end position="332"/>
    </location>
</feature>
<evidence type="ECO:0000256" key="8">
    <source>
        <dbReference type="ARBA" id="ARBA00022840"/>
    </source>
</evidence>
<dbReference type="PROSITE" id="PS50109">
    <property type="entry name" value="HIS_KIN"/>
    <property type="match status" value="1"/>
</dbReference>
<feature type="region of interest" description="Disordered" evidence="10">
    <location>
        <begin position="202"/>
        <end position="240"/>
    </location>
</feature>
<dbReference type="InterPro" id="IPR005467">
    <property type="entry name" value="His_kinase_dom"/>
</dbReference>
<evidence type="ECO:0000259" key="12">
    <source>
        <dbReference type="PROSITE" id="PS50109"/>
    </source>
</evidence>
<feature type="domain" description="Histidine kinase" evidence="12">
    <location>
        <begin position="556"/>
        <end position="783"/>
    </location>
</feature>
<evidence type="ECO:0000259" key="14">
    <source>
        <dbReference type="PROSITE" id="PS50885"/>
    </source>
</evidence>
<keyword evidence="9" id="KW-0902">Two-component regulatory system</keyword>
<dbReference type="InterPro" id="IPR017232">
    <property type="entry name" value="NtrY"/>
</dbReference>
<comment type="catalytic activity">
    <reaction evidence="1">
        <text>ATP + protein L-histidine = ADP + protein N-phospho-L-histidine.</text>
        <dbReference type="EC" id="2.7.13.3"/>
    </reaction>
</comment>
<feature type="compositionally biased region" description="Low complexity" evidence="10">
    <location>
        <begin position="213"/>
        <end position="225"/>
    </location>
</feature>